<dbReference type="EMBL" id="DF238786">
    <property type="protein sequence ID" value="GAC94869.1"/>
    <property type="molecule type" value="Genomic_DNA"/>
</dbReference>
<sequence length="408" mass="44179">MDPAFSLADELADLHTHHDDLNAHLSSDELAFHPHHAQYASGSTLSDEFATLDGGAAEFGSLDAELEGLHLHGHGQDLASELGSGGYPVDDERDEHAAEQESVASAGMSRHTSGHTSWSSGQSTPPRLAPSRSIGSPTRSVTSIPTLAPSQDMTATLHATQSFLERLSKLSSTKDSTTRSTVPDTAEEEDTARLESAAARYLTLISQSSMEREAQLRELRELDRRLERDLPTFSQPSFDLSASSSLSTLPELEDPAAAGESFESSTDSSPLHRRHRATSSIGSDSTIIPPTSSGHLLDTQLFAPLYTSTLDLVSSLNGLHEHSQVMKSSTADATRKAKTVRGLIAQWKAEVESVEVSEAKIRTYEEEMMGNRGDGWVREQVEWCRRRIEDVEGRARVLLTPVGVAAPS</sequence>
<accession>R9P156</accession>
<proteinExistence type="predicted"/>
<evidence type="ECO:0000313" key="2">
    <source>
        <dbReference type="EMBL" id="GAC94869.1"/>
    </source>
</evidence>
<organism evidence="2 3">
    <name type="scientific">Pseudozyma hubeiensis (strain SY62)</name>
    <name type="common">Yeast</name>
    <dbReference type="NCBI Taxonomy" id="1305764"/>
    <lineage>
        <taxon>Eukaryota</taxon>
        <taxon>Fungi</taxon>
        <taxon>Dikarya</taxon>
        <taxon>Basidiomycota</taxon>
        <taxon>Ustilaginomycotina</taxon>
        <taxon>Ustilaginomycetes</taxon>
        <taxon>Ustilaginales</taxon>
        <taxon>Ustilaginaceae</taxon>
        <taxon>Pseudozyma</taxon>
    </lineage>
</organism>
<dbReference type="OrthoDB" id="3364905at2759"/>
<feature type="compositionally biased region" description="Polar residues" evidence="1">
    <location>
        <begin position="133"/>
        <end position="151"/>
    </location>
</feature>
<dbReference type="GeneID" id="24107735"/>
<feature type="compositionally biased region" description="Low complexity" evidence="1">
    <location>
        <begin position="169"/>
        <end position="181"/>
    </location>
</feature>
<evidence type="ECO:0000313" key="3">
    <source>
        <dbReference type="Proteomes" id="UP000014071"/>
    </source>
</evidence>
<dbReference type="HOGENOM" id="CLU_754647_0_0_1"/>
<name>R9P156_PSEHS</name>
<protein>
    <submittedName>
        <fullName evidence="2">Uncharacterized protein</fullName>
    </submittedName>
</protein>
<feature type="region of interest" description="Disordered" evidence="1">
    <location>
        <begin position="82"/>
        <end position="151"/>
    </location>
</feature>
<dbReference type="AlphaFoldDB" id="R9P156"/>
<evidence type="ECO:0000256" key="1">
    <source>
        <dbReference type="SAM" id="MobiDB-lite"/>
    </source>
</evidence>
<dbReference type="Proteomes" id="UP000014071">
    <property type="component" value="Unassembled WGS sequence"/>
</dbReference>
<dbReference type="RefSeq" id="XP_012188456.1">
    <property type="nucleotide sequence ID" value="XM_012333066.1"/>
</dbReference>
<feature type="region of interest" description="Disordered" evidence="1">
    <location>
        <begin position="168"/>
        <end position="192"/>
    </location>
</feature>
<feature type="compositionally biased region" description="Polar residues" evidence="1">
    <location>
        <begin position="278"/>
        <end position="288"/>
    </location>
</feature>
<reference evidence="3" key="1">
    <citation type="journal article" date="2013" name="Genome Announc.">
        <title>Draft genome sequence of the basidiomycetous yeast-like fungus Pseudozyma hubeiensis SY62, which produces an abundant amount of the biosurfactant mannosylerythritol lipids.</title>
        <authorList>
            <person name="Konishi M."/>
            <person name="Hatada Y."/>
            <person name="Horiuchi J."/>
        </authorList>
    </citation>
    <scope>NUCLEOTIDE SEQUENCE [LARGE SCALE GENOMIC DNA]</scope>
    <source>
        <strain evidence="3">SY62</strain>
    </source>
</reference>
<feature type="compositionally biased region" description="Polar residues" evidence="1">
    <location>
        <begin position="110"/>
        <end position="125"/>
    </location>
</feature>
<gene>
    <name evidence="2" type="ORF">PHSY_002442</name>
</gene>
<dbReference type="eggNOG" id="ENOG502SEMH">
    <property type="taxonomic scope" value="Eukaryota"/>
</dbReference>
<feature type="region of interest" description="Disordered" evidence="1">
    <location>
        <begin position="251"/>
        <end position="288"/>
    </location>
</feature>
<keyword evidence="3" id="KW-1185">Reference proteome</keyword>